<dbReference type="RefSeq" id="WP_101815139.1">
    <property type="nucleotide sequence ID" value="NZ_PJZF01000003.1"/>
</dbReference>
<keyword evidence="2" id="KW-1185">Reference proteome</keyword>
<evidence type="ECO:0000313" key="2">
    <source>
        <dbReference type="Proteomes" id="UP000234240"/>
    </source>
</evidence>
<dbReference type="Proteomes" id="UP000234240">
    <property type="component" value="Unassembled WGS sequence"/>
</dbReference>
<dbReference type="EMBL" id="PJZF01000003">
    <property type="protein sequence ID" value="PLR40726.1"/>
    <property type="molecule type" value="Genomic_DNA"/>
</dbReference>
<proteinExistence type="predicted"/>
<dbReference type="AlphaFoldDB" id="A0A2N5EDZ6"/>
<evidence type="ECO:0000313" key="1">
    <source>
        <dbReference type="EMBL" id="PLR40726.1"/>
    </source>
</evidence>
<gene>
    <name evidence="1" type="ORF">CYR55_05450</name>
</gene>
<sequence>MLENYFLKTTPNGVTQKEFQRLLAVQAAVEIIKASVGSGSLAHDAESVEKHVSKIADAIQEALAK</sequence>
<protein>
    <submittedName>
        <fullName evidence="1">Uncharacterized protein</fullName>
    </submittedName>
</protein>
<name>A0A2N5EDZ6_9GAMM</name>
<reference evidence="1 2" key="1">
    <citation type="submission" date="2017-12" db="EMBL/GenBank/DDBJ databases">
        <title>Characterization of six clinical isolates of Enterochimera gen. nov., a novel genus of the Yersiniaciae family and the three species Enterochimera arupensis sp. nov., Enterochimera coloradensis sp. nov, and Enterochimera californica sp. nov.</title>
        <authorList>
            <person name="Rossi A."/>
            <person name="Fisher M."/>
        </authorList>
    </citation>
    <scope>NUCLEOTIDE SEQUENCE [LARGE SCALE GENOMIC DNA]</scope>
    <source>
        <strain evidence="2">2015-Iso6</strain>
    </source>
</reference>
<comment type="caution">
    <text evidence="1">The sequence shown here is derived from an EMBL/GenBank/DDBJ whole genome shotgun (WGS) entry which is preliminary data.</text>
</comment>
<accession>A0A2N5EDZ6</accession>
<organism evidence="1 2">
    <name type="scientific">Chimaeribacter californicus</name>
    <dbReference type="NCBI Taxonomy" id="2060067"/>
    <lineage>
        <taxon>Bacteria</taxon>
        <taxon>Pseudomonadati</taxon>
        <taxon>Pseudomonadota</taxon>
        <taxon>Gammaproteobacteria</taxon>
        <taxon>Enterobacterales</taxon>
        <taxon>Yersiniaceae</taxon>
        <taxon>Chimaeribacter</taxon>
    </lineage>
</organism>